<feature type="region of interest" description="Disordered" evidence="1">
    <location>
        <begin position="103"/>
        <end position="131"/>
    </location>
</feature>
<evidence type="ECO:0000313" key="2">
    <source>
        <dbReference type="EMBL" id="OGZ30006.1"/>
    </source>
</evidence>
<gene>
    <name evidence="2" type="ORF">A2931_00020</name>
</gene>
<protein>
    <submittedName>
        <fullName evidence="2">Uncharacterized protein</fullName>
    </submittedName>
</protein>
<sequence>MPGLGTVVGRRGWQSQVNLVRFQLPETGTDHADEWNQEEEPSDQIQDPGGRNLGIQMGGRRPKLSPALRGAYGFNRFQNKLILGFCWGNASLKMKDLRFSSFPRGGESPNKKAPGHLPRTYANHRQRRCFH</sequence>
<evidence type="ECO:0000313" key="3">
    <source>
        <dbReference type="Proteomes" id="UP000177486"/>
    </source>
</evidence>
<organism evidence="2 3">
    <name type="scientific">Candidatus Niyogibacteria bacterium RIFCSPLOWO2_01_FULL_45_48</name>
    <dbReference type="NCBI Taxonomy" id="1801724"/>
    <lineage>
        <taxon>Bacteria</taxon>
        <taxon>Candidatus Niyogiibacteriota</taxon>
    </lineage>
</organism>
<dbReference type="EMBL" id="MHMQ01000029">
    <property type="protein sequence ID" value="OGZ30006.1"/>
    <property type="molecule type" value="Genomic_DNA"/>
</dbReference>
<evidence type="ECO:0000256" key="1">
    <source>
        <dbReference type="SAM" id="MobiDB-lite"/>
    </source>
</evidence>
<dbReference type="Proteomes" id="UP000177486">
    <property type="component" value="Unassembled WGS sequence"/>
</dbReference>
<accession>A0A1G2EW22</accession>
<name>A0A1G2EW22_9BACT</name>
<feature type="region of interest" description="Disordered" evidence="1">
    <location>
        <begin position="27"/>
        <end position="51"/>
    </location>
</feature>
<comment type="caution">
    <text evidence="2">The sequence shown here is derived from an EMBL/GenBank/DDBJ whole genome shotgun (WGS) entry which is preliminary data.</text>
</comment>
<proteinExistence type="predicted"/>
<feature type="compositionally biased region" description="Basic residues" evidence="1">
    <location>
        <begin position="122"/>
        <end position="131"/>
    </location>
</feature>
<dbReference type="AlphaFoldDB" id="A0A1G2EW22"/>
<reference evidence="2 3" key="1">
    <citation type="journal article" date="2016" name="Nat. Commun.">
        <title>Thousands of microbial genomes shed light on interconnected biogeochemical processes in an aquifer system.</title>
        <authorList>
            <person name="Anantharaman K."/>
            <person name="Brown C.T."/>
            <person name="Hug L.A."/>
            <person name="Sharon I."/>
            <person name="Castelle C.J."/>
            <person name="Probst A.J."/>
            <person name="Thomas B.C."/>
            <person name="Singh A."/>
            <person name="Wilkins M.J."/>
            <person name="Karaoz U."/>
            <person name="Brodie E.L."/>
            <person name="Williams K.H."/>
            <person name="Hubbard S.S."/>
            <person name="Banfield J.F."/>
        </authorList>
    </citation>
    <scope>NUCLEOTIDE SEQUENCE [LARGE SCALE GENOMIC DNA]</scope>
</reference>